<dbReference type="EMBL" id="CYKH01000194">
    <property type="protein sequence ID" value="CUE78624.1"/>
    <property type="molecule type" value="Genomic_DNA"/>
</dbReference>
<dbReference type="AlphaFoldDB" id="A0A0S4IN18"/>
<keyword evidence="2" id="KW-1185">Reference proteome</keyword>
<protein>
    <submittedName>
        <fullName evidence="1">Uncharacterized protein</fullName>
    </submittedName>
</protein>
<evidence type="ECO:0000313" key="2">
    <source>
        <dbReference type="Proteomes" id="UP000051952"/>
    </source>
</evidence>
<dbReference type="VEuPathDB" id="TriTrypDB:BSAL_56330"/>
<evidence type="ECO:0000313" key="1">
    <source>
        <dbReference type="EMBL" id="CUE78624.1"/>
    </source>
</evidence>
<gene>
    <name evidence="1" type="ORF">BSAL_56330</name>
</gene>
<reference evidence="2" key="1">
    <citation type="submission" date="2015-09" db="EMBL/GenBank/DDBJ databases">
        <authorList>
            <consortium name="Pathogen Informatics"/>
        </authorList>
    </citation>
    <scope>NUCLEOTIDE SEQUENCE [LARGE SCALE GENOMIC DNA]</scope>
    <source>
        <strain evidence="2">Lake Konstanz</strain>
    </source>
</reference>
<organism evidence="1 2">
    <name type="scientific">Bodo saltans</name>
    <name type="common">Flagellated protozoan</name>
    <dbReference type="NCBI Taxonomy" id="75058"/>
    <lineage>
        <taxon>Eukaryota</taxon>
        <taxon>Discoba</taxon>
        <taxon>Euglenozoa</taxon>
        <taxon>Kinetoplastea</taxon>
        <taxon>Metakinetoplastina</taxon>
        <taxon>Eubodonida</taxon>
        <taxon>Bodonidae</taxon>
        <taxon>Bodo</taxon>
    </lineage>
</organism>
<dbReference type="Proteomes" id="UP000051952">
    <property type="component" value="Unassembled WGS sequence"/>
</dbReference>
<name>A0A0S4IN18_BODSA</name>
<accession>A0A0S4IN18</accession>
<proteinExistence type="predicted"/>
<sequence length="116" mass="12904">MSGLLSDDTQASLSYQALFTDLIQRSGATDVHFPFSFSGLDYAVMLLSSSHVPDDLKEELHHTLCWSHAPAACQLDDNVRVFLKVARDLMLRGLGGSEESRLIVQGSLQLQRLRTR</sequence>